<name>A0A8J9VVA6_BRALA</name>
<evidence type="ECO:0000256" key="1">
    <source>
        <dbReference type="SAM" id="MobiDB-lite"/>
    </source>
</evidence>
<feature type="signal peptide" evidence="2">
    <location>
        <begin position="1"/>
        <end position="19"/>
    </location>
</feature>
<reference evidence="3" key="1">
    <citation type="submission" date="2022-01" db="EMBL/GenBank/DDBJ databases">
        <authorList>
            <person name="Braso-Vives M."/>
        </authorList>
    </citation>
    <scope>NUCLEOTIDE SEQUENCE</scope>
</reference>
<dbReference type="OrthoDB" id="9999194at2759"/>
<feature type="chain" id="PRO_5035457888" evidence="2">
    <location>
        <begin position="20"/>
        <end position="265"/>
    </location>
</feature>
<accession>A0A8J9VVA6</accession>
<proteinExistence type="predicted"/>
<evidence type="ECO:0000313" key="4">
    <source>
        <dbReference type="Proteomes" id="UP000838412"/>
    </source>
</evidence>
<feature type="compositionally biased region" description="Basic and acidic residues" evidence="1">
    <location>
        <begin position="237"/>
        <end position="250"/>
    </location>
</feature>
<dbReference type="Proteomes" id="UP000838412">
    <property type="component" value="Chromosome 1"/>
</dbReference>
<organism evidence="3 4">
    <name type="scientific">Branchiostoma lanceolatum</name>
    <name type="common">Common lancelet</name>
    <name type="synonym">Amphioxus lanceolatum</name>
    <dbReference type="NCBI Taxonomy" id="7740"/>
    <lineage>
        <taxon>Eukaryota</taxon>
        <taxon>Metazoa</taxon>
        <taxon>Chordata</taxon>
        <taxon>Cephalochordata</taxon>
        <taxon>Leptocardii</taxon>
        <taxon>Amphioxiformes</taxon>
        <taxon>Branchiostomatidae</taxon>
        <taxon>Branchiostoma</taxon>
    </lineage>
</organism>
<evidence type="ECO:0000313" key="3">
    <source>
        <dbReference type="EMBL" id="CAH1232747.1"/>
    </source>
</evidence>
<protein>
    <submittedName>
        <fullName evidence="3">Hypp498 protein</fullName>
    </submittedName>
</protein>
<evidence type="ECO:0000256" key="2">
    <source>
        <dbReference type="SAM" id="SignalP"/>
    </source>
</evidence>
<dbReference type="AlphaFoldDB" id="A0A8J9VVA6"/>
<keyword evidence="4" id="KW-1185">Reference proteome</keyword>
<gene>
    <name evidence="3" type="primary">Hypp498</name>
    <name evidence="3" type="ORF">BLAG_LOCUS1731</name>
</gene>
<feature type="compositionally biased region" description="Low complexity" evidence="1">
    <location>
        <begin position="91"/>
        <end position="100"/>
    </location>
</feature>
<feature type="region of interest" description="Disordered" evidence="1">
    <location>
        <begin position="219"/>
        <end position="250"/>
    </location>
</feature>
<sequence>MEATLSIILLLAACLNVSAVPRFLGSSANETHEWSSNEARDFNPWAADLIEAADASDPQTYQLRHTLTMGGTRYAILTKVKEDGSLEHQAAKASKSSLESKPLDRQPDDYSSTVSPLAEASKQLLIKELGDGIQYMGEEASLNETRRGTVYDCAFKVWNDSSTADNDKVVYRVLPCRPSGRHNLASDDNEEYMTCKFTMDQTLRQAVLQKAELYLPWLNNNKPPPNARSTTQMNLTGHDDAERKPHGEIQRRRLQILEQSYGRSQ</sequence>
<feature type="region of interest" description="Disordered" evidence="1">
    <location>
        <begin position="88"/>
        <end position="116"/>
    </location>
</feature>
<dbReference type="EMBL" id="OV696686">
    <property type="protein sequence ID" value="CAH1232747.1"/>
    <property type="molecule type" value="Genomic_DNA"/>
</dbReference>
<keyword evidence="2" id="KW-0732">Signal</keyword>